<evidence type="ECO:0000256" key="4">
    <source>
        <dbReference type="ARBA" id="ARBA00022833"/>
    </source>
</evidence>
<evidence type="ECO:0000256" key="1">
    <source>
        <dbReference type="ARBA" id="ARBA00005889"/>
    </source>
</evidence>
<evidence type="ECO:0000256" key="3">
    <source>
        <dbReference type="ARBA" id="ARBA00022771"/>
    </source>
</evidence>
<dbReference type="GO" id="GO:0008270">
    <property type="term" value="F:zinc ion binding"/>
    <property type="evidence" value="ECO:0007669"/>
    <property type="project" value="UniProtKB-UniRule"/>
</dbReference>
<dbReference type="Pfam" id="PF04434">
    <property type="entry name" value="SWIM"/>
    <property type="match status" value="1"/>
</dbReference>
<dbReference type="PROSITE" id="PS50966">
    <property type="entry name" value="ZF_SWIM"/>
    <property type="match status" value="1"/>
</dbReference>
<comment type="subcellular location">
    <subcellularLocation>
        <location evidence="6">Nucleus</location>
    </subcellularLocation>
</comment>
<name>A0AAV9CG12_ACOCL</name>
<keyword evidence="9" id="KW-1185">Reference proteome</keyword>
<evidence type="ECO:0000256" key="5">
    <source>
        <dbReference type="PROSITE-ProRule" id="PRU00325"/>
    </source>
</evidence>
<dbReference type="Proteomes" id="UP001180020">
    <property type="component" value="Unassembled WGS sequence"/>
</dbReference>
<dbReference type="PANTHER" id="PTHR31669">
    <property type="entry name" value="PROTEIN FAR1-RELATED SEQUENCE 10-RELATED"/>
    <property type="match status" value="1"/>
</dbReference>
<comment type="similarity">
    <text evidence="1 6">Belongs to the FHY3/FAR1 family.</text>
</comment>
<dbReference type="InterPro" id="IPR031052">
    <property type="entry name" value="FHY3/FAR1"/>
</dbReference>
<dbReference type="SMART" id="SM00575">
    <property type="entry name" value="ZnF_PMZ"/>
    <property type="match status" value="1"/>
</dbReference>
<sequence length="169" mass="19054">MLSRFRVSKVEEPHKGYFVAFDASTKRASCDCCKFETSGILCRHVLRVYLVVGVHTLLGEYVLKRWTRNAKSGILMYDCDAEVRSNCQKGLNLRFNDLCRDAIKYAEEGAASSISYKVAKYALQKAFTEVLAVKKDACSMDSDLLQGGEAIYSQLRNMLMKDALFHGEL</sequence>
<dbReference type="EMBL" id="JAUJYO010000019">
    <property type="protein sequence ID" value="KAK1287886.1"/>
    <property type="molecule type" value="Genomic_DNA"/>
</dbReference>
<dbReference type="InterPro" id="IPR006564">
    <property type="entry name" value="Znf_PMZ"/>
</dbReference>
<keyword evidence="6" id="KW-0539">Nucleus</keyword>
<accession>A0AAV9CG12</accession>
<comment type="function">
    <text evidence="6">Putative transcription activator involved in regulating light control of development.</text>
</comment>
<keyword evidence="4 6" id="KW-0862">Zinc</keyword>
<organism evidence="8 9">
    <name type="scientific">Acorus calamus</name>
    <name type="common">Sweet flag</name>
    <dbReference type="NCBI Taxonomy" id="4465"/>
    <lineage>
        <taxon>Eukaryota</taxon>
        <taxon>Viridiplantae</taxon>
        <taxon>Streptophyta</taxon>
        <taxon>Embryophyta</taxon>
        <taxon>Tracheophyta</taxon>
        <taxon>Spermatophyta</taxon>
        <taxon>Magnoliopsida</taxon>
        <taxon>Liliopsida</taxon>
        <taxon>Acoraceae</taxon>
        <taxon>Acorus</taxon>
    </lineage>
</organism>
<keyword evidence="2 6" id="KW-0479">Metal-binding</keyword>
<dbReference type="AlphaFoldDB" id="A0AAV9CG12"/>
<feature type="domain" description="SWIM-type" evidence="7">
    <location>
        <begin position="17"/>
        <end position="53"/>
    </location>
</feature>
<comment type="caution">
    <text evidence="8">The sequence shown here is derived from an EMBL/GenBank/DDBJ whole genome shotgun (WGS) entry which is preliminary data.</text>
</comment>
<proteinExistence type="inferred from homology"/>
<evidence type="ECO:0000256" key="2">
    <source>
        <dbReference type="ARBA" id="ARBA00022723"/>
    </source>
</evidence>
<reference evidence="8" key="2">
    <citation type="submission" date="2023-06" db="EMBL/GenBank/DDBJ databases">
        <authorList>
            <person name="Ma L."/>
            <person name="Liu K.-W."/>
            <person name="Li Z."/>
            <person name="Hsiao Y.-Y."/>
            <person name="Qi Y."/>
            <person name="Fu T."/>
            <person name="Tang G."/>
            <person name="Zhang D."/>
            <person name="Sun W.-H."/>
            <person name="Liu D.-K."/>
            <person name="Li Y."/>
            <person name="Chen G.-Z."/>
            <person name="Liu X.-D."/>
            <person name="Liao X.-Y."/>
            <person name="Jiang Y.-T."/>
            <person name="Yu X."/>
            <person name="Hao Y."/>
            <person name="Huang J."/>
            <person name="Zhao X.-W."/>
            <person name="Ke S."/>
            <person name="Chen Y.-Y."/>
            <person name="Wu W.-L."/>
            <person name="Hsu J.-L."/>
            <person name="Lin Y.-F."/>
            <person name="Huang M.-D."/>
            <person name="Li C.-Y."/>
            <person name="Huang L."/>
            <person name="Wang Z.-W."/>
            <person name="Zhao X."/>
            <person name="Zhong W.-Y."/>
            <person name="Peng D.-H."/>
            <person name="Ahmad S."/>
            <person name="Lan S."/>
            <person name="Zhang J.-S."/>
            <person name="Tsai W.-C."/>
            <person name="Van De Peer Y."/>
            <person name="Liu Z.-J."/>
        </authorList>
    </citation>
    <scope>NUCLEOTIDE SEQUENCE</scope>
    <source>
        <strain evidence="8">CP</strain>
        <tissue evidence="8">Leaves</tissue>
    </source>
</reference>
<evidence type="ECO:0000313" key="9">
    <source>
        <dbReference type="Proteomes" id="UP001180020"/>
    </source>
</evidence>
<keyword evidence="3 5" id="KW-0863">Zinc-finger</keyword>
<dbReference type="GO" id="GO:0006355">
    <property type="term" value="P:regulation of DNA-templated transcription"/>
    <property type="evidence" value="ECO:0007669"/>
    <property type="project" value="UniProtKB-UniRule"/>
</dbReference>
<evidence type="ECO:0000256" key="6">
    <source>
        <dbReference type="RuleBase" id="RU367018"/>
    </source>
</evidence>
<evidence type="ECO:0000313" key="8">
    <source>
        <dbReference type="EMBL" id="KAK1287886.1"/>
    </source>
</evidence>
<protein>
    <recommendedName>
        <fullName evidence="6">Protein FAR1-RELATED SEQUENCE</fullName>
    </recommendedName>
</protein>
<gene>
    <name evidence="8" type="primary">FRS3</name>
    <name evidence="8" type="ORF">QJS10_CPB19g00326</name>
</gene>
<dbReference type="GO" id="GO:0005634">
    <property type="term" value="C:nucleus"/>
    <property type="evidence" value="ECO:0007669"/>
    <property type="project" value="UniProtKB-SubCell"/>
</dbReference>
<reference evidence="8" key="1">
    <citation type="journal article" date="2023" name="Nat. Commun.">
        <title>Diploid and tetraploid genomes of Acorus and the evolution of monocots.</title>
        <authorList>
            <person name="Ma L."/>
            <person name="Liu K.W."/>
            <person name="Li Z."/>
            <person name="Hsiao Y.Y."/>
            <person name="Qi Y."/>
            <person name="Fu T."/>
            <person name="Tang G.D."/>
            <person name="Zhang D."/>
            <person name="Sun W.H."/>
            <person name="Liu D.K."/>
            <person name="Li Y."/>
            <person name="Chen G.Z."/>
            <person name="Liu X.D."/>
            <person name="Liao X.Y."/>
            <person name="Jiang Y.T."/>
            <person name="Yu X."/>
            <person name="Hao Y."/>
            <person name="Huang J."/>
            <person name="Zhao X.W."/>
            <person name="Ke S."/>
            <person name="Chen Y.Y."/>
            <person name="Wu W.L."/>
            <person name="Hsu J.L."/>
            <person name="Lin Y.F."/>
            <person name="Huang M.D."/>
            <person name="Li C.Y."/>
            <person name="Huang L."/>
            <person name="Wang Z.W."/>
            <person name="Zhao X."/>
            <person name="Zhong W.Y."/>
            <person name="Peng D.H."/>
            <person name="Ahmad S."/>
            <person name="Lan S."/>
            <person name="Zhang J.S."/>
            <person name="Tsai W.C."/>
            <person name="Van de Peer Y."/>
            <person name="Liu Z.J."/>
        </authorList>
    </citation>
    <scope>NUCLEOTIDE SEQUENCE</scope>
    <source>
        <strain evidence="8">CP</strain>
    </source>
</reference>
<dbReference type="PANTHER" id="PTHR31669:SF179">
    <property type="entry name" value="PROTEIN FAR1-RELATED SEQUENCE 5"/>
    <property type="match status" value="1"/>
</dbReference>
<dbReference type="InterPro" id="IPR007527">
    <property type="entry name" value="Znf_SWIM"/>
</dbReference>
<evidence type="ECO:0000259" key="7">
    <source>
        <dbReference type="PROSITE" id="PS50966"/>
    </source>
</evidence>